<dbReference type="GO" id="GO:0006508">
    <property type="term" value="P:proteolysis"/>
    <property type="evidence" value="ECO:0007669"/>
    <property type="project" value="InterPro"/>
</dbReference>
<feature type="domain" description="Peptidase S9 prolyl oligopeptidase catalytic" evidence="1">
    <location>
        <begin position="174"/>
        <end position="341"/>
    </location>
</feature>
<evidence type="ECO:0000313" key="2">
    <source>
        <dbReference type="EMBL" id="ORL43644.1"/>
    </source>
</evidence>
<dbReference type="AlphaFoldDB" id="A0A1Y1SZ14"/>
<dbReference type="OrthoDB" id="9812921at2"/>
<gene>
    <name evidence="2" type="ORF">IIF7_19699</name>
</gene>
<dbReference type="GO" id="GO:0052689">
    <property type="term" value="F:carboxylic ester hydrolase activity"/>
    <property type="evidence" value="ECO:0007669"/>
    <property type="project" value="TreeGrafter"/>
</dbReference>
<dbReference type="InterPro" id="IPR029058">
    <property type="entry name" value="AB_hydrolase_fold"/>
</dbReference>
<dbReference type="GO" id="GO:0008236">
    <property type="term" value="F:serine-type peptidase activity"/>
    <property type="evidence" value="ECO:0007669"/>
    <property type="project" value="InterPro"/>
</dbReference>
<dbReference type="EMBL" id="ARYN01000030">
    <property type="protein sequence ID" value="ORL43644.1"/>
    <property type="molecule type" value="Genomic_DNA"/>
</dbReference>
<dbReference type="STRING" id="1185767.IIF7_19699"/>
<dbReference type="InterPro" id="IPR053145">
    <property type="entry name" value="AB_hydrolase_Est10"/>
</dbReference>
<keyword evidence="3" id="KW-1185">Reference proteome</keyword>
<dbReference type="RefSeq" id="WP_084843400.1">
    <property type="nucleotide sequence ID" value="NZ_ARYN01000030.1"/>
</dbReference>
<comment type="caution">
    <text evidence="2">The sequence shown here is derived from an EMBL/GenBank/DDBJ whole genome shotgun (WGS) entry which is preliminary data.</text>
</comment>
<protein>
    <submittedName>
        <fullName evidence="2">Dipeptidyl aminopeptidases/acylaminoacyl-peptidase</fullName>
    </submittedName>
</protein>
<dbReference type="Pfam" id="PF00326">
    <property type="entry name" value="Peptidase_S9"/>
    <property type="match status" value="1"/>
</dbReference>
<dbReference type="InterPro" id="IPR001375">
    <property type="entry name" value="Peptidase_S9_cat"/>
</dbReference>
<keyword evidence="2" id="KW-0645">Protease</keyword>
<accession>A0A1Y1SZ14</accession>
<dbReference type="PANTHER" id="PTHR43265:SF1">
    <property type="entry name" value="ESTERASE ESTD"/>
    <property type="match status" value="1"/>
</dbReference>
<evidence type="ECO:0000313" key="3">
    <source>
        <dbReference type="Proteomes" id="UP000192746"/>
    </source>
</evidence>
<keyword evidence="2" id="KW-0031">Aminopeptidase</keyword>
<proteinExistence type="predicted"/>
<dbReference type="Proteomes" id="UP000192746">
    <property type="component" value="Unassembled WGS sequence"/>
</dbReference>
<dbReference type="PANTHER" id="PTHR43265">
    <property type="entry name" value="ESTERASE ESTD"/>
    <property type="match status" value="1"/>
</dbReference>
<organism evidence="2 3">
    <name type="scientific">Zunongwangia atlantica 22II14-10F7</name>
    <dbReference type="NCBI Taxonomy" id="1185767"/>
    <lineage>
        <taxon>Bacteria</taxon>
        <taxon>Pseudomonadati</taxon>
        <taxon>Bacteroidota</taxon>
        <taxon>Flavobacteriia</taxon>
        <taxon>Flavobacteriales</taxon>
        <taxon>Flavobacteriaceae</taxon>
        <taxon>Zunongwangia</taxon>
    </lineage>
</organism>
<evidence type="ECO:0000259" key="1">
    <source>
        <dbReference type="Pfam" id="PF00326"/>
    </source>
</evidence>
<name>A0A1Y1SZ14_9FLAO</name>
<sequence length="343" mass="39577">MKIFKRIFLVLGTLFIIVFLFFAFKFGGTLYKKYQFEIGLSNTAFDTSFSAADYEEAKNLDNGDILSKKQFEISEIPPIWERVSKDDKLLKEFDFLKEVNFYQIVYKSDSLLINGFIAEPKKKGKFPVIIVNRGGNKEEGVSSQSKGFYPLLQFSNLVKEGYVLVASCYRENDEFGGKDINDVLYLTQTVKKIEKADANRIGMIGWSRGGMMTYLALKHSKDIKTAIVGNGPSDLFPLIEERPEMESRVCAKLIPNYEENKTSELKKRSVYYWPEELDKNASLLILCGTRDEQVNPNQAKKIAQKLSNIDYDFQLKEFDTDHSFSDKKQELQKLMTKWFDDRL</sequence>
<dbReference type="GO" id="GO:0004177">
    <property type="term" value="F:aminopeptidase activity"/>
    <property type="evidence" value="ECO:0007669"/>
    <property type="project" value="UniProtKB-KW"/>
</dbReference>
<reference evidence="2 3" key="1">
    <citation type="submission" date="2013-04" db="EMBL/GenBank/DDBJ databases">
        <title>Zunongwangia sp. 22II14-10F7 Genome Sequencing.</title>
        <authorList>
            <person name="Lai Q."/>
            <person name="Shao Z."/>
        </authorList>
    </citation>
    <scope>NUCLEOTIDE SEQUENCE [LARGE SCALE GENOMIC DNA]</scope>
    <source>
        <strain evidence="2 3">22II14-10F7</strain>
    </source>
</reference>
<keyword evidence="2" id="KW-0378">Hydrolase</keyword>
<dbReference type="Gene3D" id="3.40.50.1820">
    <property type="entry name" value="alpha/beta hydrolase"/>
    <property type="match status" value="1"/>
</dbReference>
<dbReference type="SUPFAM" id="SSF53474">
    <property type="entry name" value="alpha/beta-Hydrolases"/>
    <property type="match status" value="1"/>
</dbReference>